<dbReference type="Proteomes" id="UP000325096">
    <property type="component" value="Chromosome"/>
</dbReference>
<evidence type="ECO:0000313" key="9">
    <source>
        <dbReference type="Proteomes" id="UP000325096"/>
    </source>
</evidence>
<dbReference type="EMBL" id="UKGE01000011">
    <property type="protein sequence ID" value="SXN31989.1"/>
    <property type="molecule type" value="Genomic_DNA"/>
</dbReference>
<dbReference type="KEGG" id="kpx:PMK1_03516"/>
<evidence type="ECO:0000313" key="5">
    <source>
        <dbReference type="EMBL" id="SYR36757.1"/>
    </source>
</evidence>
<evidence type="ECO:0000313" key="7">
    <source>
        <dbReference type="Proteomes" id="UP000258253"/>
    </source>
</evidence>
<reference evidence="7 8" key="2">
    <citation type="submission" date="2018-08" db="EMBL/GenBank/DDBJ databases">
        <authorList>
            <consortium name="Pathogen Informatics"/>
        </authorList>
    </citation>
    <scope>NUCLEOTIDE SEQUENCE [LARGE SCALE GENOMIC DNA]</scope>
    <source>
        <strain evidence="4 8">EuSCAPE_AT029</strain>
        <strain evidence="5 7">EuSCAPE_HU047</strain>
    </source>
</reference>
<evidence type="ECO:0000313" key="8">
    <source>
        <dbReference type="Proteomes" id="UP000259975"/>
    </source>
</evidence>
<evidence type="ECO:0000313" key="3">
    <source>
        <dbReference type="EMBL" id="STT02840.1"/>
    </source>
</evidence>
<dbReference type="Proteomes" id="UP000259975">
    <property type="component" value="Unassembled WGS sequence"/>
</dbReference>
<dbReference type="AlphaFoldDB" id="A0A0C7KFF0"/>
<reference evidence="2 9" key="3">
    <citation type="submission" date="2019-08" db="EMBL/GenBank/DDBJ databases">
        <title>Emergence of NDM-5-producing hypervirulent Klebsiella pneumoniae from clinical infections.</title>
        <authorList>
            <person name="Shen Z."/>
            <person name="Zhang H."/>
            <person name="Li M."/>
        </authorList>
    </citation>
    <scope>NUCLEOTIDE SEQUENCE [LARGE SCALE GENOMIC DNA]</scope>
    <source>
        <strain evidence="2 9">RJ18-06</strain>
    </source>
</reference>
<gene>
    <name evidence="2" type="ORF">FZ929_06495</name>
    <name evidence="3" type="ORF">NCTC13443_03198</name>
    <name evidence="4" type="ORF">SAMEA3499901_03021</name>
    <name evidence="5" type="ORF">SAMEA3538828_01914</name>
</gene>
<evidence type="ECO:0000313" key="2">
    <source>
        <dbReference type="EMBL" id="QEP91447.1"/>
    </source>
</evidence>
<feature type="region of interest" description="Disordered" evidence="1">
    <location>
        <begin position="1"/>
        <end position="23"/>
    </location>
</feature>
<dbReference type="Proteomes" id="UP000258253">
    <property type="component" value="Unassembled WGS sequence"/>
</dbReference>
<dbReference type="EMBL" id="UGKT01000001">
    <property type="protein sequence ID" value="STT02840.1"/>
    <property type="molecule type" value="Genomic_DNA"/>
</dbReference>
<dbReference type="RefSeq" id="WP_020324115.1">
    <property type="nucleotide sequence ID" value="NZ_AP018750.1"/>
</dbReference>
<accession>A0A0C7KFF0</accession>
<evidence type="ECO:0000256" key="1">
    <source>
        <dbReference type="SAM" id="MobiDB-lite"/>
    </source>
</evidence>
<evidence type="ECO:0000313" key="4">
    <source>
        <dbReference type="EMBL" id="SXN31989.1"/>
    </source>
</evidence>
<dbReference type="Proteomes" id="UP000255518">
    <property type="component" value="Unassembled WGS sequence"/>
</dbReference>
<dbReference type="EMBL" id="ULCI01000007">
    <property type="protein sequence ID" value="SYR36757.1"/>
    <property type="molecule type" value="Genomic_DNA"/>
</dbReference>
<sequence>MSVTSIKPEGGISDPEFMGISTNARKGERAHLLGLLRIRMDLLKEQGLTPEEIYSALEQWIANHETITSEGSRP</sequence>
<reference evidence="3 6" key="1">
    <citation type="submission" date="2018-06" db="EMBL/GenBank/DDBJ databases">
        <authorList>
            <consortium name="Pathogen Informatics"/>
            <person name="Doyle S."/>
        </authorList>
    </citation>
    <scope>NUCLEOTIDE SEQUENCE [LARGE SCALE GENOMIC DNA]</scope>
    <source>
        <strain evidence="3 6">NCTC13443</strain>
    </source>
</reference>
<dbReference type="EMBL" id="CP043669">
    <property type="protein sequence ID" value="QEP91447.1"/>
    <property type="molecule type" value="Genomic_DNA"/>
</dbReference>
<name>A0A0C7KFF0_KLEPN</name>
<protein>
    <submittedName>
        <fullName evidence="4">Uncharacterized protein</fullName>
    </submittedName>
</protein>
<organism evidence="4 8">
    <name type="scientific">Klebsiella pneumoniae</name>
    <dbReference type="NCBI Taxonomy" id="573"/>
    <lineage>
        <taxon>Bacteria</taxon>
        <taxon>Pseudomonadati</taxon>
        <taxon>Pseudomonadota</taxon>
        <taxon>Gammaproteobacteria</taxon>
        <taxon>Enterobacterales</taxon>
        <taxon>Enterobacteriaceae</taxon>
        <taxon>Klebsiella/Raoultella group</taxon>
        <taxon>Klebsiella</taxon>
        <taxon>Klebsiella pneumoniae complex</taxon>
    </lineage>
</organism>
<evidence type="ECO:0000313" key="6">
    <source>
        <dbReference type="Proteomes" id="UP000255518"/>
    </source>
</evidence>
<proteinExistence type="predicted"/>